<evidence type="ECO:0000313" key="3">
    <source>
        <dbReference type="Proteomes" id="UP001193734"/>
    </source>
</evidence>
<evidence type="ECO:0000313" key="2">
    <source>
        <dbReference type="EMBL" id="NPE13806.1"/>
    </source>
</evidence>
<comment type="caution">
    <text evidence="2">The sequence shown here is derived from an EMBL/GenBank/DDBJ whole genome shotgun (WGS) entry which is preliminary data.</text>
</comment>
<feature type="signal peptide" evidence="1">
    <location>
        <begin position="1"/>
        <end position="22"/>
    </location>
</feature>
<sequence length="105" mass="11305">MIRNLLILAFVFVSAFTVPAVASTAEQEPNAAEQVDERNNINITVNRSTLHVTGASGLVLEVVSLTGKPVATVKIESPAQRVELNIPKGCYILKIGKVVRKVSIH</sequence>
<name>A0ABX2AUJ0_9BACT</name>
<accession>A0ABX2AUJ0</accession>
<dbReference type="EMBL" id="JABKKE010000007">
    <property type="protein sequence ID" value="NPE13806.1"/>
    <property type="molecule type" value="Genomic_DNA"/>
</dbReference>
<keyword evidence="3" id="KW-1185">Reference proteome</keyword>
<gene>
    <name evidence="2" type="ORF">HPS55_05600</name>
</gene>
<protein>
    <submittedName>
        <fullName evidence="2">Secretion protein</fullName>
    </submittedName>
</protein>
<proteinExistence type="predicted"/>
<evidence type="ECO:0000256" key="1">
    <source>
        <dbReference type="SAM" id="SignalP"/>
    </source>
</evidence>
<keyword evidence="1" id="KW-0732">Signal</keyword>
<dbReference type="Proteomes" id="UP001193734">
    <property type="component" value="Unassembled WGS sequence"/>
</dbReference>
<organism evidence="2 3">
    <name type="scientific">Xylanibacter rodentium</name>
    <dbReference type="NCBI Taxonomy" id="2736289"/>
    <lineage>
        <taxon>Bacteria</taxon>
        <taxon>Pseudomonadati</taxon>
        <taxon>Bacteroidota</taxon>
        <taxon>Bacteroidia</taxon>
        <taxon>Bacteroidales</taxon>
        <taxon>Prevotellaceae</taxon>
        <taxon>Xylanibacter</taxon>
    </lineage>
</organism>
<dbReference type="GeneID" id="82157234"/>
<dbReference type="RefSeq" id="WP_172175363.1">
    <property type="nucleotide sequence ID" value="NZ_CASGIA010000009.1"/>
</dbReference>
<feature type="chain" id="PRO_5045067595" evidence="1">
    <location>
        <begin position="23"/>
        <end position="105"/>
    </location>
</feature>
<reference evidence="2 3" key="1">
    <citation type="submission" date="2020-05" db="EMBL/GenBank/DDBJ databases">
        <title>Distinct polysaccharide utilization as determinants for interspecies competition between intestinal Prevotella spp.</title>
        <authorList>
            <person name="Galvez E.J.C."/>
            <person name="Iljazovic A."/>
            <person name="Strowig T."/>
        </authorList>
    </citation>
    <scope>NUCLEOTIDE SEQUENCE [LARGE SCALE GENOMIC DNA]</scope>
    <source>
        <strain evidence="2 3">PROD</strain>
    </source>
</reference>